<dbReference type="Proteomes" id="UP000001412">
    <property type="component" value="Chromosome"/>
</dbReference>
<keyword evidence="3" id="KW-1185">Reference proteome</keyword>
<dbReference type="Pfam" id="PF09946">
    <property type="entry name" value="DUF2178"/>
    <property type="match status" value="1"/>
</dbReference>
<dbReference type="InterPro" id="IPR019235">
    <property type="entry name" value="DUF2178_TM"/>
</dbReference>
<keyword evidence="1" id="KW-1133">Transmembrane helix</keyword>
<evidence type="ECO:0000313" key="2">
    <source>
        <dbReference type="EMBL" id="AAO35989.1"/>
    </source>
</evidence>
<keyword evidence="1" id="KW-0812">Transmembrane</keyword>
<keyword evidence="1" id="KW-0472">Membrane</keyword>
<dbReference type="HOGENOM" id="CLU_1812462_0_0_9"/>
<feature type="transmembrane region" description="Helical" evidence="1">
    <location>
        <begin position="35"/>
        <end position="55"/>
    </location>
</feature>
<name>Q894V3_CLOTE</name>
<organism evidence="2 3">
    <name type="scientific">Clostridium tetani (strain Massachusetts / E88)</name>
    <dbReference type="NCBI Taxonomy" id="212717"/>
    <lineage>
        <taxon>Bacteria</taxon>
        <taxon>Bacillati</taxon>
        <taxon>Bacillota</taxon>
        <taxon>Clostridia</taxon>
        <taxon>Eubacteriales</taxon>
        <taxon>Clostridiaceae</taxon>
        <taxon>Clostridium</taxon>
    </lineage>
</organism>
<feature type="transmembrane region" description="Helical" evidence="1">
    <location>
        <begin position="116"/>
        <end position="138"/>
    </location>
</feature>
<gene>
    <name evidence="2" type="ordered locus">CTC_01431</name>
</gene>
<proteinExistence type="predicted"/>
<evidence type="ECO:0000313" key="3">
    <source>
        <dbReference type="Proteomes" id="UP000001412"/>
    </source>
</evidence>
<feature type="transmembrane region" description="Helical" evidence="1">
    <location>
        <begin position="12"/>
        <end position="29"/>
    </location>
</feature>
<evidence type="ECO:0000256" key="1">
    <source>
        <dbReference type="SAM" id="Phobius"/>
    </source>
</evidence>
<sequence length="142" mass="15869">MKNMKNKLKGYVLSICGLISLGASIFLIGDSNKGASGLLLGLGVVLLIFGIYRIFESLIYTKEEIFHRKDQAFVEENDERNQAILNQASFITSKIITGIAILLIVILSVLGYDTRFIMILAGVIIIKVLLLIFFADYYSKRM</sequence>
<reference evidence="2 3" key="1">
    <citation type="journal article" date="2003" name="Proc. Natl. Acad. Sci. U.S.A.">
        <title>The genome sequence of Clostridium tetani, the causative agent of tetanus disease.</title>
        <authorList>
            <person name="Brueggemann H."/>
            <person name="Baumer S."/>
            <person name="Fricke W.F."/>
            <person name="Wiezer A."/>
            <person name="Liesegang H."/>
            <person name="Decker I."/>
            <person name="Herzberg C."/>
            <person name="Martinez-Arias R."/>
            <person name="Merkl R."/>
            <person name="Henne A."/>
            <person name="Gottschalk G."/>
        </authorList>
    </citation>
    <scope>NUCLEOTIDE SEQUENCE [LARGE SCALE GENOMIC DNA]</scope>
    <source>
        <strain evidence="3">Massachusetts / E88</strain>
    </source>
</reference>
<dbReference type="EMBL" id="AE015927">
    <property type="protein sequence ID" value="AAO35989.1"/>
    <property type="molecule type" value="Genomic_DNA"/>
</dbReference>
<feature type="transmembrane region" description="Helical" evidence="1">
    <location>
        <begin position="90"/>
        <end position="110"/>
    </location>
</feature>
<accession>Q894V3</accession>
<dbReference type="AlphaFoldDB" id="Q894V3"/>
<dbReference type="KEGG" id="ctc:CTC_01431"/>
<protein>
    <submittedName>
        <fullName evidence="2">Membrane spanning protein</fullName>
    </submittedName>
</protein>